<dbReference type="SUPFAM" id="SSF51735">
    <property type="entry name" value="NAD(P)-binding Rossmann-fold domains"/>
    <property type="match status" value="1"/>
</dbReference>
<dbReference type="GeneID" id="27313758"/>
<dbReference type="STRING" id="253628.A0A0D2A8R4"/>
<dbReference type="AlphaFoldDB" id="A0A0D2A8R4"/>
<dbReference type="HOGENOM" id="CLU_010194_8_0_1"/>
<evidence type="ECO:0000256" key="3">
    <source>
        <dbReference type="ARBA" id="ARBA00023002"/>
    </source>
</evidence>
<gene>
    <name evidence="4" type="ORF">PV09_05785</name>
</gene>
<dbReference type="GO" id="GO:0016491">
    <property type="term" value="F:oxidoreductase activity"/>
    <property type="evidence" value="ECO:0007669"/>
    <property type="project" value="UniProtKB-KW"/>
</dbReference>
<sequence length="290" mass="31442">MEAFTFTKTLHHDTYDFIAPSKADLSGRVILITGASRGIGRALAVSYARAKASGIVLAARGDQSETQKAIERAVQESGHAPPNVLALHVDVTDLSSVEAAAAKVQEAFPGGIDVVVSNAGFLEAPLALADADPDAWWQSYEVNVKGTFLVCRAFIPKLLEKTDGLKSLAIVTSIGALMVLPGMSAYNNAKLATLRLAEYIQLEYGAKGIIAFSIHPGGVDTDLARNLDESMHASLTETPELPSDTIVWLTKERREWIGGRFVQTQWDMAEFEARKEEVIEKDLLTVKVKF</sequence>
<dbReference type="Pfam" id="PF00106">
    <property type="entry name" value="adh_short"/>
    <property type="match status" value="1"/>
</dbReference>
<dbReference type="PANTHER" id="PTHR43391">
    <property type="entry name" value="RETINOL DEHYDROGENASE-RELATED"/>
    <property type="match status" value="1"/>
</dbReference>
<dbReference type="PRINTS" id="PR00081">
    <property type="entry name" value="GDHRDH"/>
</dbReference>
<evidence type="ECO:0000313" key="5">
    <source>
        <dbReference type="Proteomes" id="UP000053259"/>
    </source>
</evidence>
<dbReference type="InterPro" id="IPR002347">
    <property type="entry name" value="SDR_fam"/>
</dbReference>
<dbReference type="VEuPathDB" id="FungiDB:PV09_05785"/>
<dbReference type="InterPro" id="IPR036291">
    <property type="entry name" value="NAD(P)-bd_dom_sf"/>
</dbReference>
<keyword evidence="5" id="KW-1185">Reference proteome</keyword>
<evidence type="ECO:0000313" key="4">
    <source>
        <dbReference type="EMBL" id="KIW03143.1"/>
    </source>
</evidence>
<dbReference type="Proteomes" id="UP000053259">
    <property type="component" value="Unassembled WGS sequence"/>
</dbReference>
<proteinExistence type="inferred from homology"/>
<dbReference type="Gene3D" id="3.40.50.720">
    <property type="entry name" value="NAD(P)-binding Rossmann-like Domain"/>
    <property type="match status" value="1"/>
</dbReference>
<evidence type="ECO:0000256" key="2">
    <source>
        <dbReference type="ARBA" id="ARBA00022857"/>
    </source>
</evidence>
<keyword evidence="2" id="KW-0521">NADP</keyword>
<reference evidence="4 5" key="1">
    <citation type="submission" date="2015-01" db="EMBL/GenBank/DDBJ databases">
        <title>The Genome Sequence of Ochroconis gallopava CBS43764.</title>
        <authorList>
            <consortium name="The Broad Institute Genomics Platform"/>
            <person name="Cuomo C."/>
            <person name="de Hoog S."/>
            <person name="Gorbushina A."/>
            <person name="Stielow B."/>
            <person name="Teixiera M."/>
            <person name="Abouelleil A."/>
            <person name="Chapman S.B."/>
            <person name="Priest M."/>
            <person name="Young S.K."/>
            <person name="Wortman J."/>
            <person name="Nusbaum C."/>
            <person name="Birren B."/>
        </authorList>
    </citation>
    <scope>NUCLEOTIDE SEQUENCE [LARGE SCALE GENOMIC DNA]</scope>
    <source>
        <strain evidence="4 5">CBS 43764</strain>
    </source>
</reference>
<organism evidence="4 5">
    <name type="scientific">Verruconis gallopava</name>
    <dbReference type="NCBI Taxonomy" id="253628"/>
    <lineage>
        <taxon>Eukaryota</taxon>
        <taxon>Fungi</taxon>
        <taxon>Dikarya</taxon>
        <taxon>Ascomycota</taxon>
        <taxon>Pezizomycotina</taxon>
        <taxon>Dothideomycetes</taxon>
        <taxon>Pleosporomycetidae</taxon>
        <taxon>Venturiales</taxon>
        <taxon>Sympoventuriaceae</taxon>
        <taxon>Verruconis</taxon>
    </lineage>
</organism>
<keyword evidence="3" id="KW-0560">Oxidoreductase</keyword>
<dbReference type="OrthoDB" id="1933717at2759"/>
<name>A0A0D2A8R4_9PEZI</name>
<evidence type="ECO:0000256" key="1">
    <source>
        <dbReference type="ARBA" id="ARBA00006484"/>
    </source>
</evidence>
<dbReference type="CDD" id="cd05233">
    <property type="entry name" value="SDR_c"/>
    <property type="match status" value="1"/>
</dbReference>
<dbReference type="InParanoid" id="A0A0D2A8R4"/>
<accession>A0A0D2A8R4</accession>
<dbReference type="RefSeq" id="XP_016213012.1">
    <property type="nucleotide sequence ID" value="XM_016359333.1"/>
</dbReference>
<dbReference type="EMBL" id="KN847546">
    <property type="protein sequence ID" value="KIW03143.1"/>
    <property type="molecule type" value="Genomic_DNA"/>
</dbReference>
<comment type="similarity">
    <text evidence="1">Belongs to the short-chain dehydrogenases/reductases (SDR) family.</text>
</comment>
<protein>
    <submittedName>
        <fullName evidence="4">Uncharacterized protein</fullName>
    </submittedName>
</protein>
<dbReference type="PANTHER" id="PTHR43391:SF14">
    <property type="entry name" value="DEHYDROGENASE_REDUCTASE SDR FAMILY PROTEIN 7-LIKE"/>
    <property type="match status" value="1"/>
</dbReference>